<name>A0ABP1B5W3_9BRYO</name>
<protein>
    <submittedName>
        <fullName evidence="2">Uncharacterized protein</fullName>
    </submittedName>
</protein>
<evidence type="ECO:0000313" key="3">
    <source>
        <dbReference type="Proteomes" id="UP001497522"/>
    </source>
</evidence>
<accession>A0ABP1B5W3</accession>
<evidence type="ECO:0000313" key="2">
    <source>
        <dbReference type="EMBL" id="CAK9870535.1"/>
    </source>
</evidence>
<gene>
    <name evidence="2" type="ORF">CSSPJE1EN2_LOCUS13203</name>
</gene>
<dbReference type="Proteomes" id="UP001497522">
    <property type="component" value="Chromosome 2"/>
</dbReference>
<proteinExistence type="predicted"/>
<organism evidence="2 3">
    <name type="scientific">Sphagnum jensenii</name>
    <dbReference type="NCBI Taxonomy" id="128206"/>
    <lineage>
        <taxon>Eukaryota</taxon>
        <taxon>Viridiplantae</taxon>
        <taxon>Streptophyta</taxon>
        <taxon>Embryophyta</taxon>
        <taxon>Bryophyta</taxon>
        <taxon>Sphagnophytina</taxon>
        <taxon>Sphagnopsida</taxon>
        <taxon>Sphagnales</taxon>
        <taxon>Sphagnaceae</taxon>
        <taxon>Sphagnum</taxon>
    </lineage>
</organism>
<dbReference type="EMBL" id="OZ023703">
    <property type="protein sequence ID" value="CAK9870535.1"/>
    <property type="molecule type" value="Genomic_DNA"/>
</dbReference>
<evidence type="ECO:0000256" key="1">
    <source>
        <dbReference type="SAM" id="MobiDB-lite"/>
    </source>
</evidence>
<keyword evidence="3" id="KW-1185">Reference proteome</keyword>
<reference evidence="2 3" key="1">
    <citation type="submission" date="2024-03" db="EMBL/GenBank/DDBJ databases">
        <authorList>
            <consortium name="ELIXIR-Norway"/>
            <consortium name="Elixir Norway"/>
        </authorList>
    </citation>
    <scope>NUCLEOTIDE SEQUENCE [LARGE SCALE GENOMIC DNA]</scope>
</reference>
<feature type="non-terminal residue" evidence="2">
    <location>
        <position position="167"/>
    </location>
</feature>
<sequence>MSVRPGLAKSEPSNSAEALRQPVFGNPLIVNQEGNPLGLNGKSEGNSLASAGRSRVRDFWDPKEKEWKDLTALGVSFHPSNKRNKDLIIASIPWDSTTFNDTPSAREWIGKRETGQTGLPEWVYQVIDATQTFANVSEYKKTTHTGCIQTTSSHTITIPLEGYEPIR</sequence>
<feature type="region of interest" description="Disordered" evidence="1">
    <location>
        <begin position="1"/>
        <end position="23"/>
    </location>
</feature>